<dbReference type="OrthoDB" id="3197455at2"/>
<organism evidence="3 4">
    <name type="scientific">Austwickia chelonae NBRC 105200</name>
    <dbReference type="NCBI Taxonomy" id="1184607"/>
    <lineage>
        <taxon>Bacteria</taxon>
        <taxon>Bacillati</taxon>
        <taxon>Actinomycetota</taxon>
        <taxon>Actinomycetes</taxon>
        <taxon>Micrococcales</taxon>
        <taxon>Dermatophilaceae</taxon>
        <taxon>Austwickia</taxon>
    </lineage>
</organism>
<gene>
    <name evidence="3" type="ORF">AUCHE_19_00270</name>
</gene>
<sequence>MSESVLPTQVAQAWRDMELLSPRRIPDSETVDDQVVVTRYVPGDPLPWEPDGVCALPPEGDGLTWLHRVYLGTFELRHLQSTVTETLGAAPWAAPVPGRGATAGLTVTGDGRPVATSAFLSSGAWAWARCLAGQWADTQIDAFHRQADLFHIRAAELLHGTPPDVLTVETLGDLLDLAWKAAGIDEDSPAAELLSTDSSTVQVVSVPVRAGADRDGVDDLVNSPYLTDLTRMAEAVAGGRTGRGLLSYLGAAAGAPETLPSSSTPDAPTSMATTSLPRGRWPSSPQTYPSLSEQFAVNLTLGDLAGRTGLNSVGVSPESHEAPPIRDVLAGLVVERARRIAALPGPQDAFVRSHSWKGHYHRTAWQPHPSLTGFEMVLASPDAHALDEDTDGLADATQLAHPWEEADHLGDIATQVRHAQRGDDQGHAWGLVAARLGSRENRIAFAESFWTDRREYADLPPTFRSFLERAALSPQGSWQEACDHFLAADAKVGELLEECGAAEERLTASRVANHELRVAQERVDALTQEEEPALARLYAAREAAEKADRDAADARKRKRAHDQTKPGAFEQMLTMGRRMKDWSETADELIQTVVTVEKRGAAAREEVARISVELSAQAEERAQAQEDLKSARLHADELAATVQADRERWRETYPDDAWFADPGPGKTTVPWLDATLNQARSQLFLAALALHRTLFAHSARRMISTMRAALDILSGAAPQDVPPQAALAAWQSFFLVVPLVSTSFSSLGSMFSHLGEESLGWLFIDEAGRACPQAAAGGIWRAQRILVVGDPVAPESTDGWAETVARAMADRYGLVSEPFCDGSSVLHLAESVDR</sequence>
<feature type="region of interest" description="Disordered" evidence="2">
    <location>
        <begin position="255"/>
        <end position="289"/>
    </location>
</feature>
<reference evidence="3 4" key="1">
    <citation type="submission" date="2012-08" db="EMBL/GenBank/DDBJ databases">
        <title>Whole genome shotgun sequence of Austwickia chelonae NBRC 105200.</title>
        <authorList>
            <person name="Yoshida I."/>
            <person name="Hosoyama A."/>
            <person name="Tsuchikane K."/>
            <person name="Katsumata H."/>
            <person name="Ando Y."/>
            <person name="Ohji S."/>
            <person name="Hamada M."/>
            <person name="Tamura T."/>
            <person name="Yamazoe A."/>
            <person name="Yamazaki S."/>
            <person name="Fujita N."/>
        </authorList>
    </citation>
    <scope>NUCLEOTIDE SEQUENCE [LARGE SCALE GENOMIC DNA]</scope>
    <source>
        <strain evidence="3 4">NBRC 105200</strain>
    </source>
</reference>
<dbReference type="eggNOG" id="COG1112">
    <property type="taxonomic scope" value="Bacteria"/>
</dbReference>
<dbReference type="EMBL" id="BAGZ01000019">
    <property type="protein sequence ID" value="GAB79123.1"/>
    <property type="molecule type" value="Genomic_DNA"/>
</dbReference>
<evidence type="ECO:0000313" key="3">
    <source>
        <dbReference type="EMBL" id="GAB79123.1"/>
    </source>
</evidence>
<name>K6VA68_9MICO</name>
<dbReference type="STRING" id="100225.SAMN05421595_2983"/>
<keyword evidence="1" id="KW-0175">Coiled coil</keyword>
<dbReference type="RefSeq" id="WP_006503880.1">
    <property type="nucleotide sequence ID" value="NZ_BAGZ01000019.1"/>
</dbReference>
<comment type="caution">
    <text evidence="3">The sequence shown here is derived from an EMBL/GenBank/DDBJ whole genome shotgun (WGS) entry which is preliminary data.</text>
</comment>
<evidence type="ECO:0000256" key="2">
    <source>
        <dbReference type="SAM" id="MobiDB-lite"/>
    </source>
</evidence>
<accession>K6VA68</accession>
<feature type="compositionally biased region" description="Polar residues" evidence="2">
    <location>
        <begin position="259"/>
        <end position="276"/>
    </location>
</feature>
<dbReference type="Proteomes" id="UP000008495">
    <property type="component" value="Unassembled WGS sequence"/>
</dbReference>
<feature type="region of interest" description="Disordered" evidence="2">
    <location>
        <begin position="546"/>
        <end position="566"/>
    </location>
</feature>
<evidence type="ECO:0000256" key="1">
    <source>
        <dbReference type="SAM" id="Coils"/>
    </source>
</evidence>
<proteinExistence type="predicted"/>
<evidence type="ECO:0000313" key="4">
    <source>
        <dbReference type="Proteomes" id="UP000008495"/>
    </source>
</evidence>
<keyword evidence="4" id="KW-1185">Reference proteome</keyword>
<feature type="coiled-coil region" evidence="1">
    <location>
        <begin position="614"/>
        <end position="641"/>
    </location>
</feature>
<protein>
    <submittedName>
        <fullName evidence="3">Uncharacterized protein</fullName>
    </submittedName>
</protein>
<dbReference type="AlphaFoldDB" id="K6VA68"/>